<proteinExistence type="predicted"/>
<evidence type="ECO:0000313" key="3">
    <source>
        <dbReference type="WBParaSite" id="HNAJ_0000310301-mRNA-1"/>
    </source>
</evidence>
<evidence type="ECO:0000313" key="1">
    <source>
        <dbReference type="EMBL" id="VDN98961.1"/>
    </source>
</evidence>
<reference evidence="1 2" key="2">
    <citation type="submission" date="2018-11" db="EMBL/GenBank/DDBJ databases">
        <authorList>
            <consortium name="Pathogen Informatics"/>
        </authorList>
    </citation>
    <scope>NUCLEOTIDE SEQUENCE [LARGE SCALE GENOMIC DNA]</scope>
</reference>
<reference evidence="3" key="1">
    <citation type="submission" date="2017-02" db="UniProtKB">
        <authorList>
            <consortium name="WormBaseParasite"/>
        </authorList>
    </citation>
    <scope>IDENTIFICATION</scope>
</reference>
<dbReference type="WBParaSite" id="HNAJ_0000310301-mRNA-1">
    <property type="protein sequence ID" value="HNAJ_0000310301-mRNA-1"/>
    <property type="gene ID" value="HNAJ_0000310301"/>
</dbReference>
<protein>
    <submittedName>
        <fullName evidence="3">Nudix hydrolase domain-containing protein</fullName>
    </submittedName>
</protein>
<gene>
    <name evidence="1" type="ORF">HNAJ_LOCUS3102</name>
</gene>
<dbReference type="Proteomes" id="UP000278807">
    <property type="component" value="Unassembled WGS sequence"/>
</dbReference>
<dbReference type="EMBL" id="UZAE01001709">
    <property type="protein sequence ID" value="VDN98961.1"/>
    <property type="molecule type" value="Genomic_DNA"/>
</dbReference>
<keyword evidence="2" id="KW-1185">Reference proteome</keyword>
<name>A0A0R3T7R5_RODNA</name>
<dbReference type="AlphaFoldDB" id="A0A0R3T7R5"/>
<organism evidence="3">
    <name type="scientific">Rodentolepis nana</name>
    <name type="common">Dwarf tapeworm</name>
    <name type="synonym">Hymenolepis nana</name>
    <dbReference type="NCBI Taxonomy" id="102285"/>
    <lineage>
        <taxon>Eukaryota</taxon>
        <taxon>Metazoa</taxon>
        <taxon>Spiralia</taxon>
        <taxon>Lophotrochozoa</taxon>
        <taxon>Platyhelminthes</taxon>
        <taxon>Cestoda</taxon>
        <taxon>Eucestoda</taxon>
        <taxon>Cyclophyllidea</taxon>
        <taxon>Hymenolepididae</taxon>
        <taxon>Rodentolepis</taxon>
    </lineage>
</organism>
<dbReference type="OrthoDB" id="6140595at2759"/>
<accession>A0A0R3T7R5</accession>
<evidence type="ECO:0000313" key="2">
    <source>
        <dbReference type="Proteomes" id="UP000278807"/>
    </source>
</evidence>
<sequence>MCNELKARTNEKQYTVAHSDIADWPRVEAVAELRLRTGQDDMSEHLQRLGEITQSTCILRKLQEEIGMTHLIRCPAKKKKTKTARYCVERRQRM</sequence>